<evidence type="ECO:0000313" key="8">
    <source>
        <dbReference type="EMBL" id="QNO54891.1"/>
    </source>
</evidence>
<feature type="domain" description="Cation efflux protein transmembrane" evidence="7">
    <location>
        <begin position="105"/>
        <end position="277"/>
    </location>
</feature>
<feature type="transmembrane region" description="Helical" evidence="6">
    <location>
        <begin position="186"/>
        <end position="212"/>
    </location>
</feature>
<feature type="transmembrane region" description="Helical" evidence="6">
    <location>
        <begin position="256"/>
        <end position="274"/>
    </location>
</feature>
<evidence type="ECO:0000256" key="5">
    <source>
        <dbReference type="ARBA" id="ARBA00023136"/>
    </source>
</evidence>
<organism evidence="8">
    <name type="scientific">Candidatus Methanophaga sp. ANME-1 ERB7</name>
    <dbReference type="NCBI Taxonomy" id="2759913"/>
    <lineage>
        <taxon>Archaea</taxon>
        <taxon>Methanobacteriati</taxon>
        <taxon>Methanobacteriota</taxon>
        <taxon>Stenosarchaea group</taxon>
        <taxon>Methanomicrobia</taxon>
        <taxon>Candidatus Methanophagales</taxon>
        <taxon>Candidatus Methanophagaceae</taxon>
        <taxon>Candidatus Methanophaga</taxon>
    </lineage>
</organism>
<feature type="transmembrane region" description="Helical" evidence="6">
    <location>
        <begin position="132"/>
        <end position="149"/>
    </location>
</feature>
<evidence type="ECO:0000256" key="4">
    <source>
        <dbReference type="ARBA" id="ARBA00022989"/>
    </source>
</evidence>
<dbReference type="EMBL" id="MT631597">
    <property type="protein sequence ID" value="QNO54891.1"/>
    <property type="molecule type" value="Genomic_DNA"/>
</dbReference>
<keyword evidence="3 6" id="KW-0812">Transmembrane</keyword>
<dbReference type="GO" id="GO:0008324">
    <property type="term" value="F:monoatomic cation transmembrane transporter activity"/>
    <property type="evidence" value="ECO:0007669"/>
    <property type="project" value="InterPro"/>
</dbReference>
<keyword evidence="4 6" id="KW-1133">Transmembrane helix</keyword>
<dbReference type="GO" id="GO:0016020">
    <property type="term" value="C:membrane"/>
    <property type="evidence" value="ECO:0007669"/>
    <property type="project" value="UniProtKB-SubCell"/>
</dbReference>
<keyword evidence="5 6" id="KW-0472">Membrane</keyword>
<proteinExistence type="predicted"/>
<feature type="transmembrane region" description="Helical" evidence="6">
    <location>
        <begin position="106"/>
        <end position="126"/>
    </location>
</feature>
<gene>
    <name evidence="8" type="primary">zitB</name>
    <name evidence="8" type="ORF">NLMONJAO_00012</name>
</gene>
<comment type="subcellular location">
    <subcellularLocation>
        <location evidence="1">Membrane</location>
        <topology evidence="1">Multi-pass membrane protein</topology>
    </subcellularLocation>
</comment>
<dbReference type="SUPFAM" id="SSF46785">
    <property type="entry name" value="Winged helix' DNA-binding domain"/>
    <property type="match status" value="1"/>
</dbReference>
<dbReference type="PANTHER" id="PTHR43840:SF15">
    <property type="entry name" value="MITOCHONDRIAL METAL TRANSPORTER 1-RELATED"/>
    <property type="match status" value="1"/>
</dbReference>
<accession>A0A7G9Z3Q7</accession>
<dbReference type="Pfam" id="PF01545">
    <property type="entry name" value="Cation_efflux"/>
    <property type="match status" value="1"/>
</dbReference>
<feature type="transmembrane region" description="Helical" evidence="6">
    <location>
        <begin position="233"/>
        <end position="250"/>
    </location>
</feature>
<name>A0A7G9Z3Q7_9EURY</name>
<feature type="transmembrane region" description="Helical" evidence="6">
    <location>
        <begin position="156"/>
        <end position="174"/>
    </location>
</feature>
<dbReference type="InterPro" id="IPR027469">
    <property type="entry name" value="Cation_efflux_TMD_sf"/>
</dbReference>
<dbReference type="InterPro" id="IPR036390">
    <property type="entry name" value="WH_DNA-bd_sf"/>
</dbReference>
<dbReference type="InterPro" id="IPR058533">
    <property type="entry name" value="Cation_efflux_TM"/>
</dbReference>
<dbReference type="PANTHER" id="PTHR43840">
    <property type="entry name" value="MITOCHONDRIAL METAL TRANSPORTER 1-RELATED"/>
    <property type="match status" value="1"/>
</dbReference>
<dbReference type="InterPro" id="IPR002524">
    <property type="entry name" value="Cation_efflux"/>
</dbReference>
<evidence type="ECO:0000256" key="3">
    <source>
        <dbReference type="ARBA" id="ARBA00022692"/>
    </source>
</evidence>
<reference evidence="8" key="1">
    <citation type="submission" date="2020-06" db="EMBL/GenBank/DDBJ databases">
        <title>Unique genomic features of the anaerobic methanotrophic archaea.</title>
        <authorList>
            <person name="Chadwick G.L."/>
            <person name="Skennerton C.T."/>
            <person name="Laso-Perez R."/>
            <person name="Leu A.O."/>
            <person name="Speth D.R."/>
            <person name="Yu H."/>
            <person name="Morgan-Lang C."/>
            <person name="Hatzenpichler R."/>
            <person name="Goudeau D."/>
            <person name="Malmstrom R."/>
            <person name="Brazelton W.J."/>
            <person name="Woyke T."/>
            <person name="Hallam S.J."/>
            <person name="Tyson G.W."/>
            <person name="Wegener G."/>
            <person name="Boetius A."/>
            <person name="Orphan V."/>
        </authorList>
    </citation>
    <scope>NUCLEOTIDE SEQUENCE</scope>
</reference>
<evidence type="ECO:0000256" key="2">
    <source>
        <dbReference type="ARBA" id="ARBA00022448"/>
    </source>
</evidence>
<evidence type="ECO:0000256" key="1">
    <source>
        <dbReference type="ARBA" id="ARBA00004141"/>
    </source>
</evidence>
<dbReference type="Gene3D" id="1.20.1510.10">
    <property type="entry name" value="Cation efflux protein transmembrane domain"/>
    <property type="match status" value="1"/>
</dbReference>
<protein>
    <submittedName>
        <fullName evidence="8">Zinc transporter ZitB</fullName>
    </submittedName>
</protein>
<dbReference type="SUPFAM" id="SSF161111">
    <property type="entry name" value="Cation efflux protein transmembrane domain-like"/>
    <property type="match status" value="1"/>
</dbReference>
<dbReference type="InterPro" id="IPR050291">
    <property type="entry name" value="CDF_Transporter"/>
</dbReference>
<dbReference type="NCBIfam" id="TIGR01297">
    <property type="entry name" value="CDF"/>
    <property type="match status" value="1"/>
</dbReference>
<evidence type="ECO:0000256" key="6">
    <source>
        <dbReference type="SAM" id="Phobius"/>
    </source>
</evidence>
<sequence length="413" mass="47032">MKLKIWDFQVKKNIKWYILRLLRRSTMNKETLINKIVDIYLGYWRLNNKLIETGLSELEDGGLIKIDNLRYKITERGLEVLNKKEKALEEYDAKHFSKEGCAKHSLWANVGLSALEFVIGFISGSIGLIADAVHTAVDILASAVTWIGIRIGKEEQAAFLGGIILCGIGFFIGFGSLRNVFRGVEISFQLVALITIAINIAVNGFFSFYKFYVGGRTRSISLVADAYHTKTDIWSSVAVFVGLLGATFGFFTLDSIAGAVVSVFIFFGGYELIYESRKLKQGEDQKLEKFSRFIKINVEKLTYNGVWASLWLLNLGKMRKEEHFNCLKRGLGRRFPVMLEGDDYDRIYSILEREGLVETVGDKLKLTQRGEEELKSQAISPSLPSYIHRSRFWFARRISQYAEGLWVDCKREV</sequence>
<evidence type="ECO:0000259" key="7">
    <source>
        <dbReference type="Pfam" id="PF01545"/>
    </source>
</evidence>
<keyword evidence="2" id="KW-0813">Transport</keyword>
<dbReference type="AlphaFoldDB" id="A0A7G9Z3Q7"/>